<protein>
    <recommendedName>
        <fullName evidence="3">Lipoprotein</fullName>
    </recommendedName>
</protein>
<accession>A0ABS6YAC3</accession>
<dbReference type="EMBL" id="JAHXCT010000001">
    <property type="protein sequence ID" value="MBW4768202.1"/>
    <property type="molecule type" value="Genomic_DNA"/>
</dbReference>
<proteinExistence type="predicted"/>
<gene>
    <name evidence="1" type="ORF">KZO38_00260</name>
</gene>
<dbReference type="RefSeq" id="WP_219408093.1">
    <property type="nucleotide sequence ID" value="NZ_CAJZHJ010000012.1"/>
</dbReference>
<organism evidence="1 2">
    <name type="scientific">Hoylesella nanceiensis</name>
    <dbReference type="NCBI Taxonomy" id="425941"/>
    <lineage>
        <taxon>Bacteria</taxon>
        <taxon>Pseudomonadati</taxon>
        <taxon>Bacteroidota</taxon>
        <taxon>Bacteroidia</taxon>
        <taxon>Bacteroidales</taxon>
        <taxon>Prevotellaceae</taxon>
        <taxon>Hoylesella</taxon>
    </lineage>
</organism>
<evidence type="ECO:0000313" key="1">
    <source>
        <dbReference type="EMBL" id="MBW4768202.1"/>
    </source>
</evidence>
<reference evidence="1 2" key="1">
    <citation type="submission" date="2021-07" db="EMBL/GenBank/DDBJ databases">
        <title>Genomic diversity and antimicrobial resistance of Prevotella spp. isolated from chronic lung disease airways.</title>
        <authorList>
            <person name="Webb K.A."/>
            <person name="Olagoke O.S."/>
            <person name="Baird T."/>
            <person name="Neill J."/>
            <person name="Pham A."/>
            <person name="Wells T.J."/>
            <person name="Ramsay K.A."/>
            <person name="Bell S.C."/>
            <person name="Sarovich D.S."/>
            <person name="Price E.P."/>
        </authorList>
    </citation>
    <scope>NUCLEOTIDE SEQUENCE [LARGE SCALE GENOMIC DNA]</scope>
    <source>
        <strain evidence="1 2">SCHI0011.S.12</strain>
    </source>
</reference>
<evidence type="ECO:0008006" key="3">
    <source>
        <dbReference type="Google" id="ProtNLM"/>
    </source>
</evidence>
<sequence length="131" mass="15141">MRKILYALIACVAFCAQSCQESLEDKAEREAKEYTKSFCPTPTVNYTRTDSVVFYKSTKSYTYYCSFSDAFDNEEIVNKNKQAIHEGIHKMLTDNPGLKSYKEAGFKFVYIVHSTKEPTKILYQDSFSFTK</sequence>
<evidence type="ECO:0000313" key="2">
    <source>
        <dbReference type="Proteomes" id="UP000788426"/>
    </source>
</evidence>
<comment type="caution">
    <text evidence="1">The sequence shown here is derived from an EMBL/GenBank/DDBJ whole genome shotgun (WGS) entry which is preliminary data.</text>
</comment>
<dbReference type="Proteomes" id="UP000788426">
    <property type="component" value="Unassembled WGS sequence"/>
</dbReference>
<keyword evidence="2" id="KW-1185">Reference proteome</keyword>
<name>A0ABS6YAC3_9BACT</name>